<keyword evidence="6" id="KW-0963">Cytoplasm</keyword>
<reference evidence="12 13" key="1">
    <citation type="journal article" date="2022" name="bioRxiv">
        <title>Genomics of Preaxostyla Flagellates Illuminates Evolutionary Transitions and the Path Towards Mitochondrial Loss.</title>
        <authorList>
            <person name="Novak L.V.F."/>
            <person name="Treitli S.C."/>
            <person name="Pyrih J."/>
            <person name="Halakuc P."/>
            <person name="Pipaliya S.V."/>
            <person name="Vacek V."/>
            <person name="Brzon O."/>
            <person name="Soukal P."/>
            <person name="Eme L."/>
            <person name="Dacks J.B."/>
            <person name="Karnkowska A."/>
            <person name="Elias M."/>
            <person name="Hampl V."/>
        </authorList>
    </citation>
    <scope>NUCLEOTIDE SEQUENCE [LARGE SCALE GENOMIC DNA]</scope>
    <source>
        <strain evidence="12">NAU3</strain>
        <tissue evidence="12">Gut</tissue>
    </source>
</reference>
<dbReference type="GO" id="GO:0016787">
    <property type="term" value="F:hydrolase activity"/>
    <property type="evidence" value="ECO:0007669"/>
    <property type="project" value="UniProtKB-KW"/>
</dbReference>
<comment type="similarity">
    <text evidence="3">Belongs to the peptidase S33 family.</text>
</comment>
<proteinExistence type="inferred from homology"/>
<dbReference type="InterPro" id="IPR002410">
    <property type="entry name" value="Peptidase_S33"/>
</dbReference>
<evidence type="ECO:0000256" key="4">
    <source>
        <dbReference type="ARBA" id="ARBA00012568"/>
    </source>
</evidence>
<dbReference type="SUPFAM" id="SSF53474">
    <property type="entry name" value="alpha/beta-Hydrolases"/>
    <property type="match status" value="1"/>
</dbReference>
<gene>
    <name evidence="12" type="ORF">BLNAU_21991</name>
</gene>
<feature type="signal peptide" evidence="10">
    <location>
        <begin position="1"/>
        <end position="16"/>
    </location>
</feature>
<organism evidence="12 13">
    <name type="scientific">Blattamonas nauphoetae</name>
    <dbReference type="NCBI Taxonomy" id="2049346"/>
    <lineage>
        <taxon>Eukaryota</taxon>
        <taxon>Metamonada</taxon>
        <taxon>Preaxostyla</taxon>
        <taxon>Oxymonadida</taxon>
        <taxon>Blattamonas</taxon>
    </lineage>
</organism>
<dbReference type="EMBL" id="JARBJD010000364">
    <property type="protein sequence ID" value="KAK2943082.1"/>
    <property type="molecule type" value="Genomic_DNA"/>
</dbReference>
<keyword evidence="8 12" id="KW-0378">Hydrolase</keyword>
<dbReference type="InterPro" id="IPR005944">
    <property type="entry name" value="Pro_iminopeptidase"/>
</dbReference>
<dbReference type="InterPro" id="IPR029058">
    <property type="entry name" value="AB_hydrolase_fold"/>
</dbReference>
<dbReference type="Pfam" id="PF00561">
    <property type="entry name" value="Abhydrolase_1"/>
    <property type="match status" value="1"/>
</dbReference>
<sequence length="381" mass="43568">MSLIVLLFLPFSSCLPSYTGHRRIDYLKDANGDIIETSVFERLELELNGAKQVIFLRGENINNPILLHLHGGPGMPQLARIVQNEKAERFEKYFTVCYWDQRGAGASSNMLSLKKNMTIDQLVDDTKELSLFLKNLFKVEKIYLFGHSWGSYLGIRTISKHPEHYAAYIGVGQVASQRFSEKLAYRRMMEHALELNDTKTMQKLSKFDVNDEKFPTLYYISTARTSILNKYGYGSTHVPSATIDLFEPLKNFKGYTNAEKLATPPAFLNSLRSLWNPILDDVLAESIPSVQVPVLVVQGKWDYQTSYTLAKDFIERLDAPIKEFITFEDSAHSPHVEKSEEFVRNVMRFVEEHSLPFTSLQPPSSVLDSLEHVLDLKQDEL</sequence>
<evidence type="ECO:0000256" key="6">
    <source>
        <dbReference type="ARBA" id="ARBA00022490"/>
    </source>
</evidence>
<evidence type="ECO:0000256" key="2">
    <source>
        <dbReference type="ARBA" id="ARBA00004496"/>
    </source>
</evidence>
<evidence type="ECO:0000256" key="8">
    <source>
        <dbReference type="ARBA" id="ARBA00022801"/>
    </source>
</evidence>
<dbReference type="PANTHER" id="PTHR43722:SF1">
    <property type="entry name" value="PROLINE IMINOPEPTIDASE"/>
    <property type="match status" value="1"/>
</dbReference>
<dbReference type="EC" id="3.4.11.5" evidence="4"/>
<comment type="caution">
    <text evidence="12">The sequence shown here is derived from an EMBL/GenBank/DDBJ whole genome shotgun (WGS) entry which is preliminary data.</text>
</comment>
<accession>A0ABQ9WUA2</accession>
<keyword evidence="10" id="KW-0732">Signal</keyword>
<dbReference type="InterPro" id="IPR000073">
    <property type="entry name" value="AB_hydrolase_1"/>
</dbReference>
<evidence type="ECO:0000256" key="3">
    <source>
        <dbReference type="ARBA" id="ARBA00010088"/>
    </source>
</evidence>
<protein>
    <recommendedName>
        <fullName evidence="4">prolyl aminopeptidase</fullName>
        <ecNumber evidence="4">3.4.11.5</ecNumber>
    </recommendedName>
    <alternativeName>
        <fullName evidence="9">Prolyl aminopeptidase</fullName>
    </alternativeName>
</protein>
<keyword evidence="5" id="KW-0031">Aminopeptidase</keyword>
<name>A0ABQ9WUA2_9EUKA</name>
<keyword evidence="7" id="KW-0645">Protease</keyword>
<evidence type="ECO:0000256" key="7">
    <source>
        <dbReference type="ARBA" id="ARBA00022670"/>
    </source>
</evidence>
<evidence type="ECO:0000256" key="1">
    <source>
        <dbReference type="ARBA" id="ARBA00001585"/>
    </source>
</evidence>
<feature type="chain" id="PRO_5046934425" description="prolyl aminopeptidase" evidence="10">
    <location>
        <begin position="17"/>
        <end position="381"/>
    </location>
</feature>
<evidence type="ECO:0000256" key="10">
    <source>
        <dbReference type="SAM" id="SignalP"/>
    </source>
</evidence>
<keyword evidence="13" id="KW-1185">Reference proteome</keyword>
<dbReference type="Gene3D" id="3.40.50.1820">
    <property type="entry name" value="alpha/beta hydrolase"/>
    <property type="match status" value="1"/>
</dbReference>
<evidence type="ECO:0000313" key="13">
    <source>
        <dbReference type="Proteomes" id="UP001281761"/>
    </source>
</evidence>
<dbReference type="PRINTS" id="PR00793">
    <property type="entry name" value="PROAMNOPTASE"/>
</dbReference>
<comment type="subcellular location">
    <subcellularLocation>
        <location evidence="2">Cytoplasm</location>
    </subcellularLocation>
</comment>
<dbReference type="PANTHER" id="PTHR43722">
    <property type="entry name" value="PROLINE IMINOPEPTIDASE"/>
    <property type="match status" value="1"/>
</dbReference>
<feature type="domain" description="AB hydrolase-1" evidence="11">
    <location>
        <begin position="64"/>
        <end position="211"/>
    </location>
</feature>
<evidence type="ECO:0000313" key="12">
    <source>
        <dbReference type="EMBL" id="KAK2943082.1"/>
    </source>
</evidence>
<evidence type="ECO:0000256" key="5">
    <source>
        <dbReference type="ARBA" id="ARBA00022438"/>
    </source>
</evidence>
<dbReference type="Proteomes" id="UP001281761">
    <property type="component" value="Unassembled WGS sequence"/>
</dbReference>
<comment type="catalytic activity">
    <reaction evidence="1">
        <text>Release of N-terminal proline from a peptide.</text>
        <dbReference type="EC" id="3.4.11.5"/>
    </reaction>
</comment>
<evidence type="ECO:0000259" key="11">
    <source>
        <dbReference type="Pfam" id="PF00561"/>
    </source>
</evidence>
<evidence type="ECO:0000256" key="9">
    <source>
        <dbReference type="ARBA" id="ARBA00029605"/>
    </source>
</evidence>